<evidence type="ECO:0000256" key="4">
    <source>
        <dbReference type="ARBA" id="ARBA00022968"/>
    </source>
</evidence>
<comment type="similarity">
    <text evidence="2">Belongs to the PC-esterase family. TBL subfamily.</text>
</comment>
<evidence type="ECO:0000256" key="2">
    <source>
        <dbReference type="ARBA" id="ARBA00007727"/>
    </source>
</evidence>
<sequence length="508" mass="59102">MRSPRRRNSVLGHKSLSMKHHHQPRRSGRNPFFAFLFTVFLLLFFVYSDDIVDSVSGFFLAGRGDSARHQVLAAKPRHESHVPGRIDSLEEEPDDEEEQETVSEEEKETVTVDVPRSVEPPPRSTPQVPRGGRGQSKAEAKPQRAALNVPETCDLFDGEWVYDDVAYPIYKEHECGFMTEQVTCMRNGRRDDTYQKWRWQPRACDLPRFDAKVFMERLRGKRLMFVGDSLNRNQWESMVCLVQSIIPWNKKSLTKIGSLNVFRAEEYNASVEFYWAPFLVESNADDPRIHSIPDRIITNSIEKHGKQWKGVDYLIFNTYIWWMNTPKMKVLRRKFGRGSTNHTTVERTTAYRRVLKIWAKWVHRNLNPKKTMVFFMSISPNHMRSLDWDNPEGIKCALETLPVTNLSHPLEIGTDWRLFAVEESVLRSMRFPVSFIKITALSEFRKDAHTSVHTLRQGKLLTPEQQADPATFADCLHWCLPGLPDTWNEFIYARIASRPWPKLHALTS</sequence>
<proteinExistence type="inferred from homology"/>
<accession>A0A8J5I160</accession>
<dbReference type="GO" id="GO:0000139">
    <property type="term" value="C:Golgi membrane"/>
    <property type="evidence" value="ECO:0007669"/>
    <property type="project" value="UniProtKB-SubCell"/>
</dbReference>
<keyword evidence="4" id="KW-0735">Signal-anchor</keyword>
<evidence type="ECO:0000256" key="5">
    <source>
        <dbReference type="ARBA" id="ARBA00022989"/>
    </source>
</evidence>
<feature type="domain" description="Trichome birefringence-like C-terminal" evidence="9">
    <location>
        <begin position="206"/>
        <end position="493"/>
    </location>
</feature>
<dbReference type="InterPro" id="IPR026057">
    <property type="entry name" value="TBL_C"/>
</dbReference>
<dbReference type="PANTHER" id="PTHR32285">
    <property type="entry name" value="PROTEIN TRICHOME BIREFRINGENCE-LIKE 9-RELATED"/>
    <property type="match status" value="1"/>
</dbReference>
<dbReference type="InterPro" id="IPR025846">
    <property type="entry name" value="TBL_N"/>
</dbReference>
<dbReference type="Proteomes" id="UP000734854">
    <property type="component" value="Unassembled WGS sequence"/>
</dbReference>
<dbReference type="InterPro" id="IPR029962">
    <property type="entry name" value="TBL"/>
</dbReference>
<evidence type="ECO:0000256" key="3">
    <source>
        <dbReference type="ARBA" id="ARBA00022692"/>
    </source>
</evidence>
<keyword evidence="3" id="KW-0812">Transmembrane</keyword>
<feature type="compositionally biased region" description="Acidic residues" evidence="8">
    <location>
        <begin position="89"/>
        <end position="107"/>
    </location>
</feature>
<keyword evidence="6" id="KW-0333">Golgi apparatus</keyword>
<comment type="subcellular location">
    <subcellularLocation>
        <location evidence="1">Golgi apparatus membrane</location>
        <topology evidence="1">Single-pass type II membrane protein</topology>
    </subcellularLocation>
</comment>
<evidence type="ECO:0000313" key="12">
    <source>
        <dbReference type="Proteomes" id="UP000734854"/>
    </source>
</evidence>
<evidence type="ECO:0000256" key="1">
    <source>
        <dbReference type="ARBA" id="ARBA00004323"/>
    </source>
</evidence>
<feature type="region of interest" description="Disordered" evidence="8">
    <location>
        <begin position="72"/>
        <end position="145"/>
    </location>
</feature>
<feature type="region of interest" description="Disordered" evidence="8">
    <location>
        <begin position="1"/>
        <end position="26"/>
    </location>
</feature>
<evidence type="ECO:0000259" key="10">
    <source>
        <dbReference type="Pfam" id="PF14416"/>
    </source>
</evidence>
<comment type="caution">
    <text evidence="11">The sequence shown here is derived from an EMBL/GenBank/DDBJ whole genome shotgun (WGS) entry which is preliminary data.</text>
</comment>
<name>A0A8J5I160_ZINOF</name>
<feature type="compositionally biased region" description="Basic and acidic residues" evidence="8">
    <location>
        <begin position="76"/>
        <end position="88"/>
    </location>
</feature>
<evidence type="ECO:0000256" key="6">
    <source>
        <dbReference type="ARBA" id="ARBA00023034"/>
    </source>
</evidence>
<feature type="domain" description="Trichome birefringence-like N-terminal" evidence="10">
    <location>
        <begin position="151"/>
        <end position="205"/>
    </location>
</feature>
<keyword evidence="5" id="KW-1133">Transmembrane helix</keyword>
<dbReference type="Pfam" id="PF13839">
    <property type="entry name" value="PC-Esterase"/>
    <property type="match status" value="1"/>
</dbReference>
<protein>
    <recommendedName>
        <fullName evidence="13">Trichome birefringence-like N-terminal domain-containing protein</fullName>
    </recommendedName>
</protein>
<feature type="compositionally biased region" description="Basic residues" evidence="8">
    <location>
        <begin position="16"/>
        <end position="26"/>
    </location>
</feature>
<evidence type="ECO:0008006" key="13">
    <source>
        <dbReference type="Google" id="ProtNLM"/>
    </source>
</evidence>
<evidence type="ECO:0000259" key="9">
    <source>
        <dbReference type="Pfam" id="PF13839"/>
    </source>
</evidence>
<keyword evidence="7" id="KW-0472">Membrane</keyword>
<dbReference type="AlphaFoldDB" id="A0A8J5I160"/>
<reference evidence="11 12" key="1">
    <citation type="submission" date="2020-08" db="EMBL/GenBank/DDBJ databases">
        <title>Plant Genome Project.</title>
        <authorList>
            <person name="Zhang R.-G."/>
        </authorList>
    </citation>
    <scope>NUCLEOTIDE SEQUENCE [LARGE SCALE GENOMIC DNA]</scope>
    <source>
        <tissue evidence="11">Rhizome</tissue>
    </source>
</reference>
<dbReference type="EMBL" id="JACMSC010000002">
    <property type="protein sequence ID" value="KAG6531321.1"/>
    <property type="molecule type" value="Genomic_DNA"/>
</dbReference>
<keyword evidence="12" id="KW-1185">Reference proteome</keyword>
<evidence type="ECO:0000313" key="11">
    <source>
        <dbReference type="EMBL" id="KAG6531321.1"/>
    </source>
</evidence>
<dbReference type="GO" id="GO:1990538">
    <property type="term" value="F:xylan O-acetyltransferase activity"/>
    <property type="evidence" value="ECO:0007669"/>
    <property type="project" value="UniProtKB-ARBA"/>
</dbReference>
<dbReference type="Pfam" id="PF14416">
    <property type="entry name" value="PMR5N"/>
    <property type="match status" value="1"/>
</dbReference>
<dbReference type="OrthoDB" id="1932925at2759"/>
<gene>
    <name evidence="11" type="ORF">ZIOFF_005126</name>
</gene>
<evidence type="ECO:0000256" key="8">
    <source>
        <dbReference type="SAM" id="MobiDB-lite"/>
    </source>
</evidence>
<organism evidence="11 12">
    <name type="scientific">Zingiber officinale</name>
    <name type="common">Ginger</name>
    <name type="synonym">Amomum zingiber</name>
    <dbReference type="NCBI Taxonomy" id="94328"/>
    <lineage>
        <taxon>Eukaryota</taxon>
        <taxon>Viridiplantae</taxon>
        <taxon>Streptophyta</taxon>
        <taxon>Embryophyta</taxon>
        <taxon>Tracheophyta</taxon>
        <taxon>Spermatophyta</taxon>
        <taxon>Magnoliopsida</taxon>
        <taxon>Liliopsida</taxon>
        <taxon>Zingiberales</taxon>
        <taxon>Zingiberaceae</taxon>
        <taxon>Zingiber</taxon>
    </lineage>
</organism>
<evidence type="ECO:0000256" key="7">
    <source>
        <dbReference type="ARBA" id="ARBA00023136"/>
    </source>
</evidence>
<dbReference type="PANTHER" id="PTHR32285:SF10">
    <property type="entry name" value="XYLAN O-ACETYLTRANSFERASE 1"/>
    <property type="match status" value="1"/>
</dbReference>